<dbReference type="GO" id="GO:0004519">
    <property type="term" value="F:endonuclease activity"/>
    <property type="evidence" value="ECO:0007669"/>
    <property type="project" value="UniProtKB-KW"/>
</dbReference>
<dbReference type="STRING" id="22663.A0A2I0I1T8"/>
<evidence type="ECO:0000256" key="8">
    <source>
        <dbReference type="ARBA" id="ARBA00022918"/>
    </source>
</evidence>
<evidence type="ECO:0000256" key="5">
    <source>
        <dbReference type="ARBA" id="ARBA00022750"/>
    </source>
</evidence>
<dbReference type="GO" id="GO:0003964">
    <property type="term" value="F:RNA-directed DNA polymerase activity"/>
    <property type="evidence" value="ECO:0007669"/>
    <property type="project" value="UniProtKB-KW"/>
</dbReference>
<evidence type="ECO:0000256" key="3">
    <source>
        <dbReference type="ARBA" id="ARBA00022695"/>
    </source>
</evidence>
<dbReference type="SUPFAM" id="SSF56672">
    <property type="entry name" value="DNA/RNA polymerases"/>
    <property type="match status" value="1"/>
</dbReference>
<keyword evidence="5" id="KW-0064">Aspartyl protease</keyword>
<dbReference type="GO" id="GO:0004190">
    <property type="term" value="F:aspartic-type endopeptidase activity"/>
    <property type="evidence" value="ECO:0007669"/>
    <property type="project" value="UniProtKB-KW"/>
</dbReference>
<keyword evidence="6" id="KW-0255">Endonuclease</keyword>
<dbReference type="InterPro" id="IPR000477">
    <property type="entry name" value="RT_dom"/>
</dbReference>
<evidence type="ECO:0000313" key="11">
    <source>
        <dbReference type="Proteomes" id="UP000233551"/>
    </source>
</evidence>
<organism evidence="10 11">
    <name type="scientific">Punica granatum</name>
    <name type="common">Pomegranate</name>
    <dbReference type="NCBI Taxonomy" id="22663"/>
    <lineage>
        <taxon>Eukaryota</taxon>
        <taxon>Viridiplantae</taxon>
        <taxon>Streptophyta</taxon>
        <taxon>Embryophyta</taxon>
        <taxon>Tracheophyta</taxon>
        <taxon>Spermatophyta</taxon>
        <taxon>Magnoliopsida</taxon>
        <taxon>eudicotyledons</taxon>
        <taxon>Gunneridae</taxon>
        <taxon>Pentapetalae</taxon>
        <taxon>rosids</taxon>
        <taxon>malvids</taxon>
        <taxon>Myrtales</taxon>
        <taxon>Lythraceae</taxon>
        <taxon>Punica</taxon>
    </lineage>
</organism>
<dbReference type="GO" id="GO:0006508">
    <property type="term" value="P:proteolysis"/>
    <property type="evidence" value="ECO:0007669"/>
    <property type="project" value="UniProtKB-KW"/>
</dbReference>
<dbReference type="InterPro" id="IPR051320">
    <property type="entry name" value="Viral_Replic_Matur_Polypro"/>
</dbReference>
<dbReference type="Pfam" id="PF17917">
    <property type="entry name" value="RT_RNaseH"/>
    <property type="match status" value="1"/>
</dbReference>
<evidence type="ECO:0000313" key="10">
    <source>
        <dbReference type="EMBL" id="PKI37954.1"/>
    </source>
</evidence>
<dbReference type="PANTHER" id="PTHR33064">
    <property type="entry name" value="POL PROTEIN"/>
    <property type="match status" value="1"/>
</dbReference>
<evidence type="ECO:0000256" key="1">
    <source>
        <dbReference type="ARBA" id="ARBA00022670"/>
    </source>
</evidence>
<proteinExistence type="predicted"/>
<sequence>MCRVFAPIMDQALVYIGDNLLFNPTGEAHVHLLRRFSEIVKPYGIMLFEKKMVIGQREINFLGMQLANGQYQLEPHEAQELLKYPEELLTKKQVQQFLDTVNYLRNFLLKIAKLTRPLEKMLKKDAPAWGPTQPKVIKELKAQLQSLPPLQIPFTKKRILQTDASDRYWGAVLIEELQGKRHIYGYRSGKFKLPEQYYYSMFKEILAVINETKKFEVHLIRHRFRVKMDMSSFPKMLQFKHKQLPRPKLLRWAEWFSKFDFEVKRIIGKHNTLADFLSMKE</sequence>
<feature type="domain" description="Reverse transcriptase" evidence="9">
    <location>
        <begin position="1"/>
        <end position="66"/>
    </location>
</feature>
<keyword evidence="2" id="KW-0808">Transferase</keyword>
<keyword evidence="4" id="KW-0540">Nuclease</keyword>
<keyword evidence="11" id="KW-1185">Reference proteome</keyword>
<evidence type="ECO:0000256" key="2">
    <source>
        <dbReference type="ARBA" id="ARBA00022679"/>
    </source>
</evidence>
<evidence type="ECO:0000259" key="9">
    <source>
        <dbReference type="PROSITE" id="PS50878"/>
    </source>
</evidence>
<comment type="caution">
    <text evidence="10">The sequence shown here is derived from an EMBL/GenBank/DDBJ whole genome shotgun (WGS) entry which is preliminary data.</text>
</comment>
<evidence type="ECO:0000256" key="4">
    <source>
        <dbReference type="ARBA" id="ARBA00022722"/>
    </source>
</evidence>
<protein>
    <recommendedName>
        <fullName evidence="9">Reverse transcriptase domain-containing protein</fullName>
    </recommendedName>
</protein>
<dbReference type="PANTHER" id="PTHR33064:SF37">
    <property type="entry name" value="RIBONUCLEASE H"/>
    <property type="match status" value="1"/>
</dbReference>
<keyword evidence="7" id="KW-0378">Hydrolase</keyword>
<dbReference type="InterPro" id="IPR043502">
    <property type="entry name" value="DNA/RNA_pol_sf"/>
</dbReference>
<dbReference type="InterPro" id="IPR043128">
    <property type="entry name" value="Rev_trsase/Diguanyl_cyclase"/>
</dbReference>
<evidence type="ECO:0000256" key="6">
    <source>
        <dbReference type="ARBA" id="ARBA00022759"/>
    </source>
</evidence>
<dbReference type="Proteomes" id="UP000233551">
    <property type="component" value="Unassembled WGS sequence"/>
</dbReference>
<keyword evidence="1" id="KW-0645">Protease</keyword>
<accession>A0A2I0I1T8</accession>
<name>A0A2I0I1T8_PUNGR</name>
<dbReference type="EMBL" id="PGOL01004253">
    <property type="protein sequence ID" value="PKI37954.1"/>
    <property type="molecule type" value="Genomic_DNA"/>
</dbReference>
<keyword evidence="3" id="KW-0548">Nucleotidyltransferase</keyword>
<dbReference type="PROSITE" id="PS50878">
    <property type="entry name" value="RT_POL"/>
    <property type="match status" value="1"/>
</dbReference>
<evidence type="ECO:0000256" key="7">
    <source>
        <dbReference type="ARBA" id="ARBA00022801"/>
    </source>
</evidence>
<dbReference type="Gene3D" id="3.30.70.270">
    <property type="match status" value="2"/>
</dbReference>
<keyword evidence="8" id="KW-0695">RNA-directed DNA polymerase</keyword>
<dbReference type="InterPro" id="IPR041373">
    <property type="entry name" value="RT_RNaseH"/>
</dbReference>
<dbReference type="AlphaFoldDB" id="A0A2I0I1T8"/>
<gene>
    <name evidence="10" type="ORF">CRG98_041667</name>
</gene>
<reference evidence="10 11" key="1">
    <citation type="submission" date="2017-11" db="EMBL/GenBank/DDBJ databases">
        <title>De-novo sequencing of pomegranate (Punica granatum L.) genome.</title>
        <authorList>
            <person name="Akparov Z."/>
            <person name="Amiraslanov A."/>
            <person name="Hajiyeva S."/>
            <person name="Abbasov M."/>
            <person name="Kaur K."/>
            <person name="Hamwieh A."/>
            <person name="Solovyev V."/>
            <person name="Salamov A."/>
            <person name="Braich B."/>
            <person name="Kosarev P."/>
            <person name="Mahmoud A."/>
            <person name="Hajiyev E."/>
            <person name="Babayeva S."/>
            <person name="Izzatullayeva V."/>
            <person name="Mammadov A."/>
            <person name="Mammadov A."/>
            <person name="Sharifova S."/>
            <person name="Ojaghi J."/>
            <person name="Eynullazada K."/>
            <person name="Bayramov B."/>
            <person name="Abdulazimova A."/>
            <person name="Shahmuradov I."/>
        </authorList>
    </citation>
    <scope>NUCLEOTIDE SEQUENCE [LARGE SCALE GENOMIC DNA]</scope>
    <source>
        <strain evidence="11">cv. AG2017</strain>
        <tissue evidence="10">Leaf</tissue>
    </source>
</reference>